<dbReference type="GO" id="GO:0004672">
    <property type="term" value="F:protein kinase activity"/>
    <property type="evidence" value="ECO:0007669"/>
    <property type="project" value="InterPro"/>
</dbReference>
<accession>A0A438DCW9</accession>
<dbReference type="Pfam" id="PF07714">
    <property type="entry name" value="PK_Tyr_Ser-Thr"/>
    <property type="match status" value="1"/>
</dbReference>
<dbReference type="EMBL" id="QGNW01001688">
    <property type="protein sequence ID" value="RVW33231.1"/>
    <property type="molecule type" value="Genomic_DNA"/>
</dbReference>
<name>A0A438DCW9_VITVI</name>
<proteinExistence type="predicted"/>
<dbReference type="PANTHER" id="PTHR44329:SF128">
    <property type="entry name" value="SERINE_THREONINE-PROTEIN KINASE STY46"/>
    <property type="match status" value="1"/>
</dbReference>
<dbReference type="SUPFAM" id="SSF56112">
    <property type="entry name" value="Protein kinase-like (PK-like)"/>
    <property type="match status" value="1"/>
</dbReference>
<evidence type="ECO:0000313" key="2">
    <source>
        <dbReference type="EMBL" id="RVW33231.1"/>
    </source>
</evidence>
<dbReference type="InterPro" id="IPR051681">
    <property type="entry name" value="Ser/Thr_Kinases-Pseudokinases"/>
</dbReference>
<sequence>MNQCKYDFVTIPNDGTGVREIDVRQLKFENKVALSSYGDLYKGTYYSQEVAIKVLKPENIIQTYKKSLHRKVFIMRKVRHKNVVQFIGACTRLPSLYIVTKFMSGGGVYDYLHKQNGVFKLSALLKGSNSCFQGNELLALK</sequence>
<organism evidence="2 3">
    <name type="scientific">Vitis vinifera</name>
    <name type="common">Grape</name>
    <dbReference type="NCBI Taxonomy" id="29760"/>
    <lineage>
        <taxon>Eukaryota</taxon>
        <taxon>Viridiplantae</taxon>
        <taxon>Streptophyta</taxon>
        <taxon>Embryophyta</taxon>
        <taxon>Tracheophyta</taxon>
        <taxon>Spermatophyta</taxon>
        <taxon>Magnoliopsida</taxon>
        <taxon>eudicotyledons</taxon>
        <taxon>Gunneridae</taxon>
        <taxon>Pentapetalae</taxon>
        <taxon>rosids</taxon>
        <taxon>Vitales</taxon>
        <taxon>Vitaceae</taxon>
        <taxon>Viteae</taxon>
        <taxon>Vitis</taxon>
    </lineage>
</organism>
<dbReference type="InterPro" id="IPR000719">
    <property type="entry name" value="Prot_kinase_dom"/>
</dbReference>
<reference evidence="2 3" key="1">
    <citation type="journal article" date="2018" name="PLoS Genet.">
        <title>Population sequencing reveals clonal diversity and ancestral inbreeding in the grapevine cultivar Chardonnay.</title>
        <authorList>
            <person name="Roach M.J."/>
            <person name="Johnson D.L."/>
            <person name="Bohlmann J."/>
            <person name="van Vuuren H.J."/>
            <person name="Jones S.J."/>
            <person name="Pretorius I.S."/>
            <person name="Schmidt S.A."/>
            <person name="Borneman A.R."/>
        </authorList>
    </citation>
    <scope>NUCLEOTIDE SEQUENCE [LARGE SCALE GENOMIC DNA]</scope>
    <source>
        <strain evidence="3">cv. Chardonnay</strain>
        <tissue evidence="2">Leaf</tissue>
    </source>
</reference>
<dbReference type="AlphaFoldDB" id="A0A438DCW9"/>
<dbReference type="GO" id="GO:0005524">
    <property type="term" value="F:ATP binding"/>
    <property type="evidence" value="ECO:0007669"/>
    <property type="project" value="InterPro"/>
</dbReference>
<evidence type="ECO:0000313" key="3">
    <source>
        <dbReference type="Proteomes" id="UP000288805"/>
    </source>
</evidence>
<dbReference type="Proteomes" id="UP000288805">
    <property type="component" value="Unassembled WGS sequence"/>
</dbReference>
<dbReference type="InterPro" id="IPR001245">
    <property type="entry name" value="Ser-Thr/Tyr_kinase_cat_dom"/>
</dbReference>
<dbReference type="Gene3D" id="3.30.200.20">
    <property type="entry name" value="Phosphorylase Kinase, domain 1"/>
    <property type="match status" value="1"/>
</dbReference>
<dbReference type="PANTHER" id="PTHR44329">
    <property type="entry name" value="SERINE/THREONINE-PROTEIN KINASE TNNI3K-RELATED"/>
    <property type="match status" value="1"/>
</dbReference>
<dbReference type="PROSITE" id="PS50011">
    <property type="entry name" value="PROTEIN_KINASE_DOM"/>
    <property type="match status" value="1"/>
</dbReference>
<comment type="caution">
    <text evidence="2">The sequence shown here is derived from an EMBL/GenBank/DDBJ whole genome shotgun (WGS) entry which is preliminary data.</text>
</comment>
<keyword evidence="2" id="KW-0808">Transferase</keyword>
<evidence type="ECO:0000259" key="1">
    <source>
        <dbReference type="PROSITE" id="PS50011"/>
    </source>
</evidence>
<dbReference type="InterPro" id="IPR011009">
    <property type="entry name" value="Kinase-like_dom_sf"/>
</dbReference>
<gene>
    <name evidence="2" type="primary">STY46_5</name>
    <name evidence="2" type="ORF">CK203_081094</name>
</gene>
<protein>
    <submittedName>
        <fullName evidence="2">Serine/threonine-protein kinase STY46</fullName>
    </submittedName>
</protein>
<feature type="domain" description="Protein kinase" evidence="1">
    <location>
        <begin position="26"/>
        <end position="141"/>
    </location>
</feature>
<keyword evidence="2" id="KW-0418">Kinase</keyword>